<gene>
    <name evidence="4" type="ORF">GWK15_03320</name>
</gene>
<dbReference type="CDD" id="cd04301">
    <property type="entry name" value="NAT_SF"/>
    <property type="match status" value="1"/>
</dbReference>
<reference evidence="4 5" key="1">
    <citation type="submission" date="2020-02" db="EMBL/GenBank/DDBJ databases">
        <authorList>
            <person name="Sun Q."/>
            <person name="Inoue M."/>
        </authorList>
    </citation>
    <scope>NUCLEOTIDE SEQUENCE [LARGE SCALE GENOMIC DNA]</scope>
    <source>
        <strain evidence="4 5">KCTC 22478</strain>
    </source>
</reference>
<keyword evidence="1" id="KW-0808">Transferase</keyword>
<dbReference type="PANTHER" id="PTHR43877">
    <property type="entry name" value="AMINOALKYLPHOSPHONATE N-ACETYLTRANSFERASE-RELATED-RELATED"/>
    <property type="match status" value="1"/>
</dbReference>
<dbReference type="Gene3D" id="3.40.630.30">
    <property type="match status" value="1"/>
</dbReference>
<evidence type="ECO:0000313" key="5">
    <source>
        <dbReference type="Proteomes" id="UP000746741"/>
    </source>
</evidence>
<accession>A0ABX1EHY3</accession>
<dbReference type="InterPro" id="IPR016181">
    <property type="entry name" value="Acyl_CoA_acyltransferase"/>
</dbReference>
<protein>
    <submittedName>
        <fullName evidence="4">GNAT family N-acetyltransferase</fullName>
    </submittedName>
</protein>
<dbReference type="Pfam" id="PF00583">
    <property type="entry name" value="Acetyltransf_1"/>
    <property type="match status" value="1"/>
</dbReference>
<dbReference type="SUPFAM" id="SSF55729">
    <property type="entry name" value="Acyl-CoA N-acyltransferases (Nat)"/>
    <property type="match status" value="1"/>
</dbReference>
<sequence>MTIAIAPLPPERRHLLAQLIEAYAAEMRETLAGSQPASGAEAAAMLAADARTEVLAASDADGIVAFAIFFDLPEAVFARRCGALDDLFVRPDRRGRGIARRMIDALLETGRARGWSHLRWIVPEGDRGAIALYERIAERADWRSYVIRLDRTASL</sequence>
<dbReference type="InterPro" id="IPR000182">
    <property type="entry name" value="GNAT_dom"/>
</dbReference>
<evidence type="ECO:0000256" key="2">
    <source>
        <dbReference type="ARBA" id="ARBA00023315"/>
    </source>
</evidence>
<evidence type="ECO:0000259" key="3">
    <source>
        <dbReference type="PROSITE" id="PS51186"/>
    </source>
</evidence>
<keyword evidence="2" id="KW-0012">Acyltransferase</keyword>
<evidence type="ECO:0000313" key="4">
    <source>
        <dbReference type="EMBL" id="NKE15959.1"/>
    </source>
</evidence>
<organism evidence="4 5">
    <name type="scientific">Neoroseomonas oryzicola</name>
    <dbReference type="NCBI Taxonomy" id="535904"/>
    <lineage>
        <taxon>Bacteria</taxon>
        <taxon>Pseudomonadati</taxon>
        <taxon>Pseudomonadota</taxon>
        <taxon>Alphaproteobacteria</taxon>
        <taxon>Acetobacterales</taxon>
        <taxon>Acetobacteraceae</taxon>
        <taxon>Neoroseomonas</taxon>
    </lineage>
</organism>
<proteinExistence type="predicted"/>
<dbReference type="EMBL" id="JAAVUP010000001">
    <property type="protein sequence ID" value="NKE15959.1"/>
    <property type="molecule type" value="Genomic_DNA"/>
</dbReference>
<dbReference type="Proteomes" id="UP000746741">
    <property type="component" value="Unassembled WGS sequence"/>
</dbReference>
<keyword evidence="5" id="KW-1185">Reference proteome</keyword>
<comment type="caution">
    <text evidence="4">The sequence shown here is derived from an EMBL/GenBank/DDBJ whole genome shotgun (WGS) entry which is preliminary data.</text>
</comment>
<name>A0ABX1EHY3_9PROT</name>
<dbReference type="InterPro" id="IPR050832">
    <property type="entry name" value="Bact_Acetyltransf"/>
</dbReference>
<feature type="domain" description="N-acetyltransferase" evidence="3">
    <location>
        <begin position="3"/>
        <end position="152"/>
    </location>
</feature>
<dbReference type="RefSeq" id="WP_168039019.1">
    <property type="nucleotide sequence ID" value="NZ_JAAEDK010000005.1"/>
</dbReference>
<evidence type="ECO:0000256" key="1">
    <source>
        <dbReference type="ARBA" id="ARBA00022679"/>
    </source>
</evidence>
<dbReference type="PROSITE" id="PS51186">
    <property type="entry name" value="GNAT"/>
    <property type="match status" value="1"/>
</dbReference>